<dbReference type="Proteomes" id="UP000788153">
    <property type="component" value="Unassembled WGS sequence"/>
</dbReference>
<dbReference type="InterPro" id="IPR032708">
    <property type="entry name" value="McjB_C"/>
</dbReference>
<evidence type="ECO:0000259" key="1">
    <source>
        <dbReference type="Pfam" id="PF13471"/>
    </source>
</evidence>
<gene>
    <name evidence="2" type="ORF">FHT01_002742</name>
</gene>
<organism evidence="2 3">
    <name type="scientific">Sphingomonas japonica</name>
    <dbReference type="NCBI Taxonomy" id="511662"/>
    <lineage>
        <taxon>Bacteria</taxon>
        <taxon>Pseudomonadati</taxon>
        <taxon>Pseudomonadota</taxon>
        <taxon>Alphaproteobacteria</taxon>
        <taxon>Sphingomonadales</taxon>
        <taxon>Sphingomonadaceae</taxon>
        <taxon>Sphingomonas</taxon>
    </lineage>
</organism>
<comment type="caution">
    <text evidence="2">The sequence shown here is derived from an EMBL/GenBank/DDBJ whole genome shotgun (WGS) entry which is preliminary data.</text>
</comment>
<feature type="domain" description="Microcin J25-processing protein McjB C-terminal" evidence="1">
    <location>
        <begin position="59"/>
        <end position="148"/>
    </location>
</feature>
<evidence type="ECO:0000313" key="2">
    <source>
        <dbReference type="EMBL" id="NIJ25200.1"/>
    </source>
</evidence>
<protein>
    <recommendedName>
        <fullName evidence="1">Microcin J25-processing protein McjB C-terminal domain-containing protein</fullName>
    </recommendedName>
</protein>
<dbReference type="NCBIfam" id="NF033537">
    <property type="entry name" value="lasso_biosyn_B2"/>
    <property type="match status" value="1"/>
</dbReference>
<name>A0ABX0U3T6_9SPHN</name>
<keyword evidence="3" id="KW-1185">Reference proteome</keyword>
<dbReference type="InterPro" id="IPR053521">
    <property type="entry name" value="McjB-like"/>
</dbReference>
<reference evidence="2 3" key="1">
    <citation type="submission" date="2020-03" db="EMBL/GenBank/DDBJ databases">
        <title>Genomic Encyclopedia of Type Strains, Phase IV (KMG-IV): sequencing the most valuable type-strain genomes for metagenomic binning, comparative biology and taxonomic classification.</title>
        <authorList>
            <person name="Goeker M."/>
        </authorList>
    </citation>
    <scope>NUCLEOTIDE SEQUENCE [LARGE SCALE GENOMIC DNA]</scope>
    <source>
        <strain evidence="2 3">DSM 22753</strain>
    </source>
</reference>
<dbReference type="EMBL" id="JAASQP010000001">
    <property type="protein sequence ID" value="NIJ25200.1"/>
    <property type="molecule type" value="Genomic_DNA"/>
</dbReference>
<sequence>MDERPPRRDNARITWVVRAQTAAAATGTAAKPATLFQLWREERRAARRLRTGIGAGLDLLASVARGEERPRAQQALVTASWRARRLWSAEDRCLPRSIALARVLRAEGSGAKLVLGVTGQPFATHAWVQDGDVVLNDTRDHVRLFMPLLIA</sequence>
<accession>A0ABX0U3T6</accession>
<evidence type="ECO:0000313" key="3">
    <source>
        <dbReference type="Proteomes" id="UP000788153"/>
    </source>
</evidence>
<dbReference type="Pfam" id="PF13471">
    <property type="entry name" value="Transglut_core3"/>
    <property type="match status" value="1"/>
</dbReference>
<proteinExistence type="predicted"/>
<dbReference type="RefSeq" id="WP_166745523.1">
    <property type="nucleotide sequence ID" value="NZ_BAAAEV010000001.1"/>
</dbReference>